<organism evidence="3 4">
    <name type="scientific">Escherichia coli</name>
    <dbReference type="NCBI Taxonomy" id="562"/>
    <lineage>
        <taxon>Bacteria</taxon>
        <taxon>Pseudomonadati</taxon>
        <taxon>Pseudomonadota</taxon>
        <taxon>Gammaproteobacteria</taxon>
        <taxon>Enterobacterales</taxon>
        <taxon>Enterobacteriaceae</taxon>
        <taxon>Escherichia</taxon>
    </lineage>
</organism>
<dbReference type="AlphaFoldDB" id="A0A8T3L5I4"/>
<sequence length="79" mass="8718">MIRIMIRIFSLTFVACAGFAAYHFNSVPLMFTSGSFLVTFLGTFIVNKKSSGHTIIQKSGSHSKNNQTVVFGNNENKRG</sequence>
<dbReference type="RefSeq" id="WP_001367360.1">
    <property type="nucleotide sequence ID" value="NZ_AP021933.1"/>
</dbReference>
<gene>
    <name evidence="3" type="ORF">HLX92_04590</name>
</gene>
<dbReference type="Proteomes" id="UP000523197">
    <property type="component" value="Unassembled WGS sequence"/>
</dbReference>
<keyword evidence="2" id="KW-0472">Membrane</keyword>
<proteinExistence type="predicted"/>
<name>A0A8T3L5I4_ECOLX</name>
<evidence type="ECO:0000313" key="3">
    <source>
        <dbReference type="EMBL" id="MBA1885438.1"/>
    </source>
</evidence>
<accession>A0A8T3L5I4</accession>
<reference evidence="3 4" key="1">
    <citation type="submission" date="2020-05" db="EMBL/GenBank/DDBJ databases">
        <title>Epidemiological investigations into extended-spectrum beta-lactam resistant Escherichia coli ST457 carried by Australian Silver gulls identified clonal lineages that cause ExPEC disease.</title>
        <authorList>
            <person name="Nesporova K."/>
            <person name="Wyrsch E.R."/>
            <person name="Valcek A."/>
            <person name="Bitar I."/>
            <person name="Chaw K."/>
            <person name="Harris P."/>
            <person name="Hrabak J."/>
            <person name="Djordjevic S.P."/>
            <person name="Dolejska M."/>
        </authorList>
    </citation>
    <scope>NUCLEOTIDE SEQUENCE [LARGE SCALE GENOMIC DNA]</scope>
    <source>
        <strain evidence="3 4">CE1966</strain>
    </source>
</reference>
<evidence type="ECO:0000256" key="2">
    <source>
        <dbReference type="SAM" id="Phobius"/>
    </source>
</evidence>
<evidence type="ECO:0000256" key="1">
    <source>
        <dbReference type="SAM" id="MobiDB-lite"/>
    </source>
</evidence>
<evidence type="ECO:0000313" key="4">
    <source>
        <dbReference type="Proteomes" id="UP000523197"/>
    </source>
</evidence>
<keyword evidence="2" id="KW-0812">Transmembrane</keyword>
<feature type="region of interest" description="Disordered" evidence="1">
    <location>
        <begin position="56"/>
        <end position="79"/>
    </location>
</feature>
<comment type="caution">
    <text evidence="3">The sequence shown here is derived from an EMBL/GenBank/DDBJ whole genome shotgun (WGS) entry which is preliminary data.</text>
</comment>
<feature type="transmembrane region" description="Helical" evidence="2">
    <location>
        <begin position="30"/>
        <end position="47"/>
    </location>
</feature>
<protein>
    <submittedName>
        <fullName evidence="3">Uncharacterized protein</fullName>
    </submittedName>
</protein>
<keyword evidence="2" id="KW-1133">Transmembrane helix</keyword>
<dbReference type="EMBL" id="JABFNF010000003">
    <property type="protein sequence ID" value="MBA1885438.1"/>
    <property type="molecule type" value="Genomic_DNA"/>
</dbReference>